<comment type="caution">
    <text evidence="1">The sequence shown here is derived from an EMBL/GenBank/DDBJ whole genome shotgun (WGS) entry which is preliminary data.</text>
</comment>
<accession>A0A6D2ING3</accession>
<gene>
    <name evidence="1" type="ORF">MERR_LOCUS13861</name>
</gene>
<evidence type="ECO:0000313" key="1">
    <source>
        <dbReference type="EMBL" id="CAA7026626.1"/>
    </source>
</evidence>
<reference evidence="1" key="1">
    <citation type="submission" date="2020-01" db="EMBL/GenBank/DDBJ databases">
        <authorList>
            <person name="Mishra B."/>
        </authorList>
    </citation>
    <scope>NUCLEOTIDE SEQUENCE [LARGE SCALE GENOMIC DNA]</scope>
</reference>
<evidence type="ECO:0000313" key="2">
    <source>
        <dbReference type="Proteomes" id="UP000467841"/>
    </source>
</evidence>
<proteinExistence type="predicted"/>
<protein>
    <submittedName>
        <fullName evidence="1">Uncharacterized protein</fullName>
    </submittedName>
</protein>
<keyword evidence="2" id="KW-1185">Reference proteome</keyword>
<name>A0A6D2ING3_9BRAS</name>
<dbReference type="EMBL" id="CACVBM020001052">
    <property type="protein sequence ID" value="CAA7026626.1"/>
    <property type="molecule type" value="Genomic_DNA"/>
</dbReference>
<sequence length="109" mass="12662">MPCSPSKTRFCPWNTVSTTAVLLWPCCASWTWNFTALERSMAHTRNDAKQMKRIRDIMTFIAYERQTQGPQQEELQASHRSSTSSSLAILFVRMMTAQRRREVESLEIC</sequence>
<organism evidence="1 2">
    <name type="scientific">Microthlaspi erraticum</name>
    <dbReference type="NCBI Taxonomy" id="1685480"/>
    <lineage>
        <taxon>Eukaryota</taxon>
        <taxon>Viridiplantae</taxon>
        <taxon>Streptophyta</taxon>
        <taxon>Embryophyta</taxon>
        <taxon>Tracheophyta</taxon>
        <taxon>Spermatophyta</taxon>
        <taxon>Magnoliopsida</taxon>
        <taxon>eudicotyledons</taxon>
        <taxon>Gunneridae</taxon>
        <taxon>Pentapetalae</taxon>
        <taxon>rosids</taxon>
        <taxon>malvids</taxon>
        <taxon>Brassicales</taxon>
        <taxon>Brassicaceae</taxon>
        <taxon>Coluteocarpeae</taxon>
        <taxon>Microthlaspi</taxon>
    </lineage>
</organism>
<dbReference type="Proteomes" id="UP000467841">
    <property type="component" value="Unassembled WGS sequence"/>
</dbReference>
<dbReference type="AlphaFoldDB" id="A0A6D2ING3"/>